<dbReference type="Proteomes" id="UP000762676">
    <property type="component" value="Unassembled WGS sequence"/>
</dbReference>
<comment type="caution">
    <text evidence="1">The sequence shown here is derived from an EMBL/GenBank/DDBJ whole genome shotgun (WGS) entry which is preliminary data.</text>
</comment>
<evidence type="ECO:0000313" key="1">
    <source>
        <dbReference type="EMBL" id="GFS15091.1"/>
    </source>
</evidence>
<name>A0AAV4IY55_9GAST</name>
<proteinExistence type="predicted"/>
<keyword evidence="2" id="KW-1185">Reference proteome</keyword>
<sequence>MKPEKVSKVGFAMLIVTPAISLAFSLEAGLTTPRLSGFRPVLAEGETTRVVCTASLLDKRFSRGVAWQLITKTHRLSWLVESSGAVLVLRGETTIDARVDVLSVSRDEMHRTVVESVMILLANGLVQGAALTCSTLVFRSPNVQLPRLSASTYPLEVTFEPRRPKLVVHYAREPSVVYDHTVLRGTCSAYVGTGGSLVWQVVDLDWSRDLPETCYLTTGDNVTESEPCEAYDFIVTQENATGNQPHPHGPYIKSSLEMNVTVKMDGYFIRCSVVSQVSAHKEDLAASSLPLIVEGSIMKTNCM</sequence>
<evidence type="ECO:0000313" key="2">
    <source>
        <dbReference type="Proteomes" id="UP000762676"/>
    </source>
</evidence>
<accession>A0AAV4IY55</accession>
<organism evidence="1 2">
    <name type="scientific">Elysia marginata</name>
    <dbReference type="NCBI Taxonomy" id="1093978"/>
    <lineage>
        <taxon>Eukaryota</taxon>
        <taxon>Metazoa</taxon>
        <taxon>Spiralia</taxon>
        <taxon>Lophotrochozoa</taxon>
        <taxon>Mollusca</taxon>
        <taxon>Gastropoda</taxon>
        <taxon>Heterobranchia</taxon>
        <taxon>Euthyneura</taxon>
        <taxon>Panpulmonata</taxon>
        <taxon>Sacoglossa</taxon>
        <taxon>Placobranchoidea</taxon>
        <taxon>Plakobranchidae</taxon>
        <taxon>Elysia</taxon>
    </lineage>
</organism>
<protein>
    <recommendedName>
        <fullName evidence="3">Ig-like domain-containing protein</fullName>
    </recommendedName>
</protein>
<dbReference type="EMBL" id="BMAT01006563">
    <property type="protein sequence ID" value="GFS15091.1"/>
    <property type="molecule type" value="Genomic_DNA"/>
</dbReference>
<reference evidence="1 2" key="1">
    <citation type="journal article" date="2021" name="Elife">
        <title>Chloroplast acquisition without the gene transfer in kleptoplastic sea slugs, Plakobranchus ocellatus.</title>
        <authorList>
            <person name="Maeda T."/>
            <person name="Takahashi S."/>
            <person name="Yoshida T."/>
            <person name="Shimamura S."/>
            <person name="Takaki Y."/>
            <person name="Nagai Y."/>
            <person name="Toyoda A."/>
            <person name="Suzuki Y."/>
            <person name="Arimoto A."/>
            <person name="Ishii H."/>
            <person name="Satoh N."/>
            <person name="Nishiyama T."/>
            <person name="Hasebe M."/>
            <person name="Maruyama T."/>
            <person name="Minagawa J."/>
            <person name="Obokata J."/>
            <person name="Shigenobu S."/>
        </authorList>
    </citation>
    <scope>NUCLEOTIDE SEQUENCE [LARGE SCALE GENOMIC DNA]</scope>
</reference>
<gene>
    <name evidence="1" type="ORF">ElyMa_003178700</name>
</gene>
<dbReference type="AlphaFoldDB" id="A0AAV4IY55"/>
<evidence type="ECO:0008006" key="3">
    <source>
        <dbReference type="Google" id="ProtNLM"/>
    </source>
</evidence>